<protein>
    <recommendedName>
        <fullName evidence="3">F-box domain-containing protein</fullName>
    </recommendedName>
</protein>
<name>A0AAE0DGH1_9LECA</name>
<evidence type="ECO:0000313" key="1">
    <source>
        <dbReference type="EMBL" id="KAK3168761.1"/>
    </source>
</evidence>
<dbReference type="Proteomes" id="UP001276659">
    <property type="component" value="Unassembled WGS sequence"/>
</dbReference>
<reference evidence="1" key="1">
    <citation type="submission" date="2022-11" db="EMBL/GenBank/DDBJ databases">
        <title>Chromosomal genome sequence assembly and mating type (MAT) locus characterization of the leprose asexual lichenized fungus Lepraria neglecta (Nyl.) Erichsen.</title>
        <authorList>
            <person name="Allen J.L."/>
            <person name="Pfeffer B."/>
        </authorList>
    </citation>
    <scope>NUCLEOTIDE SEQUENCE</scope>
    <source>
        <strain evidence="1">Allen 5258</strain>
    </source>
</reference>
<evidence type="ECO:0008006" key="3">
    <source>
        <dbReference type="Google" id="ProtNLM"/>
    </source>
</evidence>
<organism evidence="1 2">
    <name type="scientific">Lepraria neglecta</name>
    <dbReference type="NCBI Taxonomy" id="209136"/>
    <lineage>
        <taxon>Eukaryota</taxon>
        <taxon>Fungi</taxon>
        <taxon>Dikarya</taxon>
        <taxon>Ascomycota</taxon>
        <taxon>Pezizomycotina</taxon>
        <taxon>Lecanoromycetes</taxon>
        <taxon>OSLEUM clade</taxon>
        <taxon>Lecanoromycetidae</taxon>
        <taxon>Lecanorales</taxon>
        <taxon>Lecanorineae</taxon>
        <taxon>Stereocaulaceae</taxon>
        <taxon>Lepraria</taxon>
    </lineage>
</organism>
<evidence type="ECO:0000313" key="2">
    <source>
        <dbReference type="Proteomes" id="UP001276659"/>
    </source>
</evidence>
<dbReference type="AlphaFoldDB" id="A0AAE0DGH1"/>
<gene>
    <name evidence="1" type="ORF">OEA41_005209</name>
</gene>
<dbReference type="EMBL" id="JASNWA010000010">
    <property type="protein sequence ID" value="KAK3168761.1"/>
    <property type="molecule type" value="Genomic_DNA"/>
</dbReference>
<sequence>MPPPPLASLPGEILVLMFKSLDDFPSLAALCRTSRVFYDTWRLNACYICQAIVGPDAFELARLQEIIAKSDRDVPFAVPSPVEFEDHHQKAISDASVLATNDRHVRLAGKLWEEEVTPLCTQWGTRRMIFSGKERIRFQRAYYRFWVLIASHYASQSVTQRMKAMTFRDLEGVGQVAHWLQFGLSCEALVQLDIFTAQTYANMPRGNVGNGYAVVSEDWQIVCTKIDNERHSRESELLVDLRNIALSAGFPKDVPLLVWSFFDETQQYVDLIPDV</sequence>
<accession>A0AAE0DGH1</accession>
<keyword evidence="2" id="KW-1185">Reference proteome</keyword>
<dbReference type="InterPro" id="IPR036047">
    <property type="entry name" value="F-box-like_dom_sf"/>
</dbReference>
<comment type="caution">
    <text evidence="1">The sequence shown here is derived from an EMBL/GenBank/DDBJ whole genome shotgun (WGS) entry which is preliminary data.</text>
</comment>
<proteinExistence type="predicted"/>
<dbReference type="SUPFAM" id="SSF81383">
    <property type="entry name" value="F-box domain"/>
    <property type="match status" value="1"/>
</dbReference>